<dbReference type="RefSeq" id="WP_138724928.1">
    <property type="nucleotide sequence ID" value="NZ_SSHJ02000011.1"/>
</dbReference>
<feature type="transmembrane region" description="Helical" evidence="6">
    <location>
        <begin position="21"/>
        <end position="44"/>
    </location>
</feature>
<feature type="domain" description="ABC-2 type transporter transmembrane" evidence="7">
    <location>
        <begin position="19"/>
        <end position="417"/>
    </location>
</feature>
<feature type="transmembrane region" description="Helical" evidence="6">
    <location>
        <begin position="241"/>
        <end position="260"/>
    </location>
</feature>
<organism evidence="8 9">
    <name type="scientific">Pedobacter ureilyticus</name>
    <dbReference type="NCBI Taxonomy" id="1393051"/>
    <lineage>
        <taxon>Bacteria</taxon>
        <taxon>Pseudomonadati</taxon>
        <taxon>Bacteroidota</taxon>
        <taxon>Sphingobacteriia</taxon>
        <taxon>Sphingobacteriales</taxon>
        <taxon>Sphingobacteriaceae</taxon>
        <taxon>Pedobacter</taxon>
    </lineage>
</organism>
<accession>A0ABW9JBB6</accession>
<keyword evidence="4 6" id="KW-1133">Transmembrane helix</keyword>
<name>A0ABW9JBB6_9SPHI</name>
<evidence type="ECO:0000313" key="8">
    <source>
        <dbReference type="EMBL" id="MFN0257853.1"/>
    </source>
</evidence>
<feature type="transmembrane region" description="Helical" evidence="6">
    <location>
        <begin position="309"/>
        <end position="331"/>
    </location>
</feature>
<dbReference type="SUPFAM" id="SSF53850">
    <property type="entry name" value="Periplasmic binding protein-like II"/>
    <property type="match status" value="1"/>
</dbReference>
<evidence type="ECO:0000256" key="3">
    <source>
        <dbReference type="ARBA" id="ARBA00022692"/>
    </source>
</evidence>
<keyword evidence="3 6" id="KW-0812">Transmembrane</keyword>
<keyword evidence="2" id="KW-1003">Cell membrane</keyword>
<evidence type="ECO:0000256" key="1">
    <source>
        <dbReference type="ARBA" id="ARBA00004651"/>
    </source>
</evidence>
<dbReference type="InterPro" id="IPR013525">
    <property type="entry name" value="ABC2_TM"/>
</dbReference>
<dbReference type="Pfam" id="PF12698">
    <property type="entry name" value="ABC2_membrane_3"/>
    <property type="match status" value="1"/>
</dbReference>
<feature type="transmembrane region" description="Helical" evidence="6">
    <location>
        <begin position="400"/>
        <end position="421"/>
    </location>
</feature>
<dbReference type="EMBL" id="SSHJ02000011">
    <property type="protein sequence ID" value="MFN0257853.1"/>
    <property type="molecule type" value="Genomic_DNA"/>
</dbReference>
<evidence type="ECO:0000256" key="2">
    <source>
        <dbReference type="ARBA" id="ARBA00022475"/>
    </source>
</evidence>
<comment type="subcellular location">
    <subcellularLocation>
        <location evidence="1">Cell membrane</location>
        <topology evidence="1">Multi-pass membrane protein</topology>
    </subcellularLocation>
</comment>
<protein>
    <submittedName>
        <fullName evidence="8">ABC transporter permease</fullName>
    </submittedName>
</protein>
<evidence type="ECO:0000259" key="7">
    <source>
        <dbReference type="Pfam" id="PF12698"/>
    </source>
</evidence>
<sequence>MNKILLIIQREYFSRVKKKSFIVMTFLTPLLIAGVYAIIGYFTYKGIKDTHDSVAVVSNNKTLTEKLQTNDNIEYTYINKSLEEAKKAIGKADYDYILYLPEFTLDAPKGIELFGTKQAGMSLNRRVSGDIEELIRTQKLKESGISQSDLDKLKTNVDISTKKIADTGAEEESSAGASTFIAFTAGVLMFMFIMMYGIQVMRGVIEEKTSRIIEVMISSVKPFQLMMGKIVGIALVGLTQFMLWIVLTLAISTAAVSLFVNKDDVKEIAAAQAQSQVTTANPTMSAAATQAGPIGDIQKSLAGLDVGKIVMVFIFFFLGGYLFYSALYAAIGSAVDSETETQQFMMPVMLPLLLGYALSLSVVTNDPYGNTAFWLSMIPFTSPIAMVVRMPYGVPTWELALSMAILVAGFLGTVWIAGRIYRVGILMYGKKTTFKEMFKWFRYKN</sequence>
<keyword evidence="9" id="KW-1185">Reference proteome</keyword>
<dbReference type="Proteomes" id="UP001517247">
    <property type="component" value="Unassembled WGS sequence"/>
</dbReference>
<gene>
    <name evidence="8" type="ORF">E6A44_019870</name>
</gene>
<keyword evidence="5 6" id="KW-0472">Membrane</keyword>
<evidence type="ECO:0000256" key="6">
    <source>
        <dbReference type="SAM" id="Phobius"/>
    </source>
</evidence>
<dbReference type="PANTHER" id="PTHR30294">
    <property type="entry name" value="MEMBRANE COMPONENT OF ABC TRANSPORTER YHHJ-RELATED"/>
    <property type="match status" value="1"/>
</dbReference>
<dbReference type="InterPro" id="IPR051449">
    <property type="entry name" value="ABC-2_transporter_component"/>
</dbReference>
<feature type="transmembrane region" description="Helical" evidence="6">
    <location>
        <begin position="343"/>
        <end position="364"/>
    </location>
</feature>
<dbReference type="Gene3D" id="3.40.190.10">
    <property type="entry name" value="Periplasmic binding protein-like II"/>
    <property type="match status" value="1"/>
</dbReference>
<evidence type="ECO:0000256" key="4">
    <source>
        <dbReference type="ARBA" id="ARBA00022989"/>
    </source>
</evidence>
<evidence type="ECO:0000313" key="9">
    <source>
        <dbReference type="Proteomes" id="UP001517247"/>
    </source>
</evidence>
<comment type="caution">
    <text evidence="8">The sequence shown here is derived from an EMBL/GenBank/DDBJ whole genome shotgun (WGS) entry which is preliminary data.</text>
</comment>
<evidence type="ECO:0000256" key="5">
    <source>
        <dbReference type="ARBA" id="ARBA00023136"/>
    </source>
</evidence>
<feature type="transmembrane region" description="Helical" evidence="6">
    <location>
        <begin position="180"/>
        <end position="200"/>
    </location>
</feature>
<proteinExistence type="predicted"/>
<dbReference type="PANTHER" id="PTHR30294:SF29">
    <property type="entry name" value="MULTIDRUG ABC TRANSPORTER PERMEASE YBHS-RELATED"/>
    <property type="match status" value="1"/>
</dbReference>
<reference evidence="8 9" key="1">
    <citation type="submission" date="2024-12" db="EMBL/GenBank/DDBJ databases">
        <authorList>
            <person name="Hu S."/>
        </authorList>
    </citation>
    <scope>NUCLEOTIDE SEQUENCE [LARGE SCALE GENOMIC DNA]</scope>
    <source>
        <strain evidence="8 9">THG-T11</strain>
    </source>
</reference>